<dbReference type="PANTHER" id="PTHR30006:SF24">
    <property type="entry name" value="SLL0237 PROTEIN"/>
    <property type="match status" value="1"/>
</dbReference>
<evidence type="ECO:0000313" key="3">
    <source>
        <dbReference type="Proteomes" id="UP001218638"/>
    </source>
</evidence>
<dbReference type="Pfam" id="PF13343">
    <property type="entry name" value="SBP_bac_6"/>
    <property type="match status" value="1"/>
</dbReference>
<name>A0AAF0I3F9_9BACT</name>
<dbReference type="Proteomes" id="UP001218638">
    <property type="component" value="Chromosome"/>
</dbReference>
<keyword evidence="3" id="KW-1185">Reference proteome</keyword>
<protein>
    <submittedName>
        <fullName evidence="2">ABC transporter substrate-binding protein</fullName>
    </submittedName>
</protein>
<dbReference type="EMBL" id="CP119075">
    <property type="protein sequence ID" value="WED67092.1"/>
    <property type="molecule type" value="Genomic_DNA"/>
</dbReference>
<proteinExistence type="predicted"/>
<dbReference type="KEGG" id="slom:PXH66_09535"/>
<sequence>MKRVVILLALALTIAVPFLLRPPQQSLGAADDTLVIITPHNEAIRHEFGLAFAKWYEARTGRSVAVDWRVIGGTSEIARFLEGEYVASFRNHWTNTLGRSWSNTVQGAFHDGRLPTDASPEEKEARAAFLDSNVGCGIDLFFGGGTYDFIRQARAGRLVPSRIFTTHPEWFAPEIIPQEFAGEEYWDQEHRWMGTVLSSYGLIYNRDALAHRGLSEPPAQWDDLRDPRLRGAIALTDPTKSGSIAKAFENVIQQQMQRRLYALEATATDHDAAAREAQAVREGWIDGLQLLQIAAANARYFTDTSQKPPIDVATGNCAVGMCIDFYGRQQAEAVRRRGDSVRVDYVSPVGGSVSSVDPLGLLRGARHEEVAELFIEFVMSMTGQKLWNFEPGTADGPEHFALRRLPVRRDFYVDDFKPMRSDPEDAPYEAKEQLIYRANWTGALFREMSLVIRIMGFDTHPELTAAWADIVAAGRPPEAMAVLQDMSAVDYETALSKIKATLGSRDKVLELELAKELGAHFRIQYARAAEIARASR</sequence>
<keyword evidence="1" id="KW-0732">Signal</keyword>
<evidence type="ECO:0000256" key="1">
    <source>
        <dbReference type="ARBA" id="ARBA00022729"/>
    </source>
</evidence>
<reference evidence="2" key="1">
    <citation type="submission" date="2023-03" db="EMBL/GenBank/DDBJ databases">
        <title>Lomoglobus Profundus gen. nov., sp. nov., a novel member of the phylum Verrucomicrobia, isolated from deep-marine sediment of South China Sea.</title>
        <authorList>
            <person name="Ahmad T."/>
            <person name="Ishaq S.E."/>
            <person name="Wang F."/>
        </authorList>
    </citation>
    <scope>NUCLEOTIDE SEQUENCE</scope>
    <source>
        <strain evidence="2">LMO-M01</strain>
    </source>
</reference>
<dbReference type="SUPFAM" id="SSF53850">
    <property type="entry name" value="Periplasmic binding protein-like II"/>
    <property type="match status" value="1"/>
</dbReference>
<dbReference type="RefSeq" id="WP_330931355.1">
    <property type="nucleotide sequence ID" value="NZ_CP119075.1"/>
</dbReference>
<dbReference type="PANTHER" id="PTHR30006">
    <property type="entry name" value="THIAMINE-BINDING PERIPLASMIC PROTEIN-RELATED"/>
    <property type="match status" value="1"/>
</dbReference>
<dbReference type="Gene3D" id="3.40.190.10">
    <property type="entry name" value="Periplasmic binding protein-like II"/>
    <property type="match status" value="1"/>
</dbReference>
<dbReference type="AlphaFoldDB" id="A0AAF0I3F9"/>
<accession>A0AAF0I3F9</accession>
<evidence type="ECO:0000313" key="2">
    <source>
        <dbReference type="EMBL" id="WED67092.1"/>
    </source>
</evidence>
<gene>
    <name evidence="2" type="ORF">PXH66_09535</name>
</gene>
<organism evidence="2 3">
    <name type="scientific">Synoicihabitans lomoniglobus</name>
    <dbReference type="NCBI Taxonomy" id="2909285"/>
    <lineage>
        <taxon>Bacteria</taxon>
        <taxon>Pseudomonadati</taxon>
        <taxon>Verrucomicrobiota</taxon>
        <taxon>Opitutia</taxon>
        <taxon>Opitutales</taxon>
        <taxon>Opitutaceae</taxon>
        <taxon>Synoicihabitans</taxon>
    </lineage>
</organism>